<dbReference type="PANTHER" id="PTHR43248">
    <property type="entry name" value="2-SUCCINYL-6-HYDROXY-2,4-CYCLOHEXADIENE-1-CARBOXYLATE SYNTHASE"/>
    <property type="match status" value="1"/>
</dbReference>
<gene>
    <name evidence="7" type="ORF">ACFOUW_18830</name>
</gene>
<dbReference type="InterPro" id="IPR029058">
    <property type="entry name" value="AB_hydrolase_fold"/>
</dbReference>
<feature type="chain" id="PRO_5045219662" evidence="5">
    <location>
        <begin position="27"/>
        <end position="533"/>
    </location>
</feature>
<keyword evidence="8" id="KW-1185">Reference proteome</keyword>
<dbReference type="Pfam" id="PF08386">
    <property type="entry name" value="Abhydrolase_4"/>
    <property type="match status" value="1"/>
</dbReference>
<evidence type="ECO:0000256" key="3">
    <source>
        <dbReference type="ARBA" id="ARBA00022801"/>
    </source>
</evidence>
<evidence type="ECO:0000259" key="6">
    <source>
        <dbReference type="Pfam" id="PF08386"/>
    </source>
</evidence>
<accession>A0ABV7YCS8</accession>
<dbReference type="PANTHER" id="PTHR43248:SF29">
    <property type="entry name" value="TRIPEPTIDYL AMINOPEPTIDASE"/>
    <property type="match status" value="1"/>
</dbReference>
<evidence type="ECO:0000313" key="7">
    <source>
        <dbReference type="EMBL" id="MFC3762902.1"/>
    </source>
</evidence>
<dbReference type="InterPro" id="IPR051601">
    <property type="entry name" value="Serine_prot/Carboxylest_S33"/>
</dbReference>
<evidence type="ECO:0000256" key="2">
    <source>
        <dbReference type="ARBA" id="ARBA00022729"/>
    </source>
</evidence>
<evidence type="ECO:0000256" key="5">
    <source>
        <dbReference type="SAM" id="SignalP"/>
    </source>
</evidence>
<organism evidence="7 8">
    <name type="scientific">Tenggerimyces flavus</name>
    <dbReference type="NCBI Taxonomy" id="1708749"/>
    <lineage>
        <taxon>Bacteria</taxon>
        <taxon>Bacillati</taxon>
        <taxon>Actinomycetota</taxon>
        <taxon>Actinomycetes</taxon>
        <taxon>Propionibacteriales</taxon>
        <taxon>Nocardioidaceae</taxon>
        <taxon>Tenggerimyces</taxon>
    </lineage>
</organism>
<comment type="caution">
    <text evidence="7">The sequence shown here is derived from an EMBL/GenBank/DDBJ whole genome shotgun (WGS) entry which is preliminary data.</text>
</comment>
<keyword evidence="2 5" id="KW-0732">Signal</keyword>
<evidence type="ECO:0000313" key="8">
    <source>
        <dbReference type="Proteomes" id="UP001595699"/>
    </source>
</evidence>
<proteinExistence type="inferred from homology"/>
<protein>
    <submittedName>
        <fullName evidence="7">Alpha/beta hydrolase</fullName>
    </submittedName>
</protein>
<feature type="compositionally biased region" description="Pro residues" evidence="4">
    <location>
        <begin position="51"/>
        <end position="61"/>
    </location>
</feature>
<dbReference type="SUPFAM" id="SSF53474">
    <property type="entry name" value="alpha/beta-Hydrolases"/>
    <property type="match status" value="1"/>
</dbReference>
<dbReference type="GO" id="GO:0016787">
    <property type="term" value="F:hydrolase activity"/>
    <property type="evidence" value="ECO:0007669"/>
    <property type="project" value="UniProtKB-KW"/>
</dbReference>
<comment type="similarity">
    <text evidence="1">Belongs to the peptidase S33 family.</text>
</comment>
<sequence length="533" mass="56821">MRLAHRVGAAFVGLALLAGCTLAPSAADTVKATARGGPPDQLGPDKQSPNDPQPTREPAPAPSDASPALAKFYMQKPKWSDCGAGGFECATIQVPLDYAKPEGKSIELAVLRLRARKPSQRIGSLLVNPGGPGGSGVEYARYSPLILGQPVLDRYDIVGFDPRGVGQSTPVDCVSDEDLDKIIAADGTPDSPEEINELFDQTRAFGQGCQQKSGDLIAHVSTQDAARDMDVLRGLLGDEELYYLGKSYGTFLGATYAELFPKRTGRLVLDGALDPQLTGVQLGLEQAKGFEVALRAFLEDCVKRSDCPLGTSVDAAYAKLRSFLDELDQDPLPGSDDREVTQALATVGVVMPLYVKSYWPRLRAALKAGLDGSGERLLSMVDEYNSRGPNGYKDNSGEVIYAVNCLDRPDLTSVADAERELPSFEAAAPLFGPYILWGSLACANWPVKPTGTPHAIRATGAKPILVVGTTRDPATPYRWAQALASQLDSGVLLSRDGDGHTAYKEGNSCVDEAVEKYLLEGKPPEASLRCPPG</sequence>
<name>A0ABV7YCS8_9ACTN</name>
<feature type="region of interest" description="Disordered" evidence="4">
    <location>
        <begin position="31"/>
        <end position="66"/>
    </location>
</feature>
<dbReference type="InterPro" id="IPR013595">
    <property type="entry name" value="Pept_S33_TAP-like_C"/>
</dbReference>
<evidence type="ECO:0000256" key="1">
    <source>
        <dbReference type="ARBA" id="ARBA00010088"/>
    </source>
</evidence>
<dbReference type="Gene3D" id="3.40.50.1820">
    <property type="entry name" value="alpha/beta hydrolase"/>
    <property type="match status" value="1"/>
</dbReference>
<dbReference type="PROSITE" id="PS51257">
    <property type="entry name" value="PROKAR_LIPOPROTEIN"/>
    <property type="match status" value="1"/>
</dbReference>
<reference evidence="8" key="1">
    <citation type="journal article" date="2019" name="Int. J. Syst. Evol. Microbiol.">
        <title>The Global Catalogue of Microorganisms (GCM) 10K type strain sequencing project: providing services to taxonomists for standard genome sequencing and annotation.</title>
        <authorList>
            <consortium name="The Broad Institute Genomics Platform"/>
            <consortium name="The Broad Institute Genome Sequencing Center for Infectious Disease"/>
            <person name="Wu L."/>
            <person name="Ma J."/>
        </authorList>
    </citation>
    <scope>NUCLEOTIDE SEQUENCE [LARGE SCALE GENOMIC DNA]</scope>
    <source>
        <strain evidence="8">CGMCC 4.7241</strain>
    </source>
</reference>
<dbReference type="EMBL" id="JBHRZH010000016">
    <property type="protein sequence ID" value="MFC3762902.1"/>
    <property type="molecule type" value="Genomic_DNA"/>
</dbReference>
<feature type="signal peptide" evidence="5">
    <location>
        <begin position="1"/>
        <end position="26"/>
    </location>
</feature>
<dbReference type="RefSeq" id="WP_307782218.1">
    <property type="nucleotide sequence ID" value="NZ_JAFBCM010000001.1"/>
</dbReference>
<keyword evidence="3 7" id="KW-0378">Hydrolase</keyword>
<evidence type="ECO:0000256" key="4">
    <source>
        <dbReference type="SAM" id="MobiDB-lite"/>
    </source>
</evidence>
<dbReference type="Proteomes" id="UP001595699">
    <property type="component" value="Unassembled WGS sequence"/>
</dbReference>
<feature type="domain" description="Peptidase S33 tripeptidyl aminopeptidase-like C-terminal" evidence="6">
    <location>
        <begin position="428"/>
        <end position="530"/>
    </location>
</feature>